<name>A0A2P2L3E8_RHIMU</name>
<evidence type="ECO:0000313" key="1">
    <source>
        <dbReference type="EMBL" id="MBX12492.1"/>
    </source>
</evidence>
<dbReference type="SUPFAM" id="SSF48371">
    <property type="entry name" value="ARM repeat"/>
    <property type="match status" value="1"/>
</dbReference>
<dbReference type="EMBL" id="GGEC01032008">
    <property type="protein sequence ID" value="MBX12492.1"/>
    <property type="molecule type" value="Transcribed_RNA"/>
</dbReference>
<dbReference type="GO" id="GO:0005829">
    <property type="term" value="C:cytosol"/>
    <property type="evidence" value="ECO:0007669"/>
    <property type="project" value="TreeGrafter"/>
</dbReference>
<dbReference type="GO" id="GO:0043248">
    <property type="term" value="P:proteasome assembly"/>
    <property type="evidence" value="ECO:0007669"/>
    <property type="project" value="InterPro"/>
</dbReference>
<protein>
    <recommendedName>
        <fullName evidence="2">26S proteasome non-ATPase regulatory subunit 5</fullName>
    </recommendedName>
</protein>
<proteinExistence type="predicted"/>
<reference evidence="1" key="1">
    <citation type="submission" date="2018-02" db="EMBL/GenBank/DDBJ databases">
        <title>Rhizophora mucronata_Transcriptome.</title>
        <authorList>
            <person name="Meera S.P."/>
            <person name="Sreeshan A."/>
            <person name="Augustine A."/>
        </authorList>
    </citation>
    <scope>NUCLEOTIDE SEQUENCE</scope>
    <source>
        <tissue evidence="1">Leaf</tissue>
    </source>
</reference>
<dbReference type="InterPro" id="IPR011989">
    <property type="entry name" value="ARM-like"/>
</dbReference>
<evidence type="ECO:0008006" key="2">
    <source>
        <dbReference type="Google" id="ProtNLM"/>
    </source>
</evidence>
<dbReference type="PANTHER" id="PTHR13554">
    <property type="entry name" value="26S PROTEASOME NON-ATPASE REGULATORY SUBUNIT 5-RELATED"/>
    <property type="match status" value="1"/>
</dbReference>
<sequence>MAVEEFSMDDPNQLLEAASDFAYFPGVQNDAVVKDFLDRFPLPVIISALQTRGDVNGLANILVACLERIFKTNYGVSLIPQYLSFVQIGLKADSQAVKCLSCKTVYCLLENLNDNAISAAQLIIDNNIYPLLLDCLLNGNEQVTTASIEAIKKLAGTLKGMEIIFSADHNGNTQLGNLLAQCSSLGRVRVLSLIVKLFSVSPHVASVVYNSKLLSLLEAELSNTDDTLVTLSTLELIYELAEIQHGTEFLSGTSLLQLLSSIISNAAMDPIIRSRAMIISGRLLGKANIYKFIDKSCVRTIIFAIDGRLQSESLDSNECESALEALGQIGLSIPGAKLLLSGSPPAARHVIAAAFGGQAHSKQLAALHSLGYISGETGSEGNLILDESSEESLRRMIYETAATSSKLTPSGLFLSVLQQDSEIRYAAYRIISGLVTRPWCLMEICSKEEIIKKVTDPTTETTKMGMEGRYNCCKAIHKAFVSSSKLSSNSALAGIAAKLQEAVSRGPYLTGKVQEAQPAVMTAERF</sequence>
<dbReference type="Gene3D" id="1.25.10.10">
    <property type="entry name" value="Leucine-rich Repeat Variant"/>
    <property type="match status" value="1"/>
</dbReference>
<dbReference type="AlphaFoldDB" id="A0A2P2L3E8"/>
<organism evidence="1">
    <name type="scientific">Rhizophora mucronata</name>
    <name type="common">Asiatic mangrove</name>
    <dbReference type="NCBI Taxonomy" id="61149"/>
    <lineage>
        <taxon>Eukaryota</taxon>
        <taxon>Viridiplantae</taxon>
        <taxon>Streptophyta</taxon>
        <taxon>Embryophyta</taxon>
        <taxon>Tracheophyta</taxon>
        <taxon>Spermatophyta</taxon>
        <taxon>Magnoliopsida</taxon>
        <taxon>eudicotyledons</taxon>
        <taxon>Gunneridae</taxon>
        <taxon>Pentapetalae</taxon>
        <taxon>rosids</taxon>
        <taxon>fabids</taxon>
        <taxon>Malpighiales</taxon>
        <taxon>Rhizophoraceae</taxon>
        <taxon>Rhizophora</taxon>
    </lineage>
</organism>
<dbReference type="Pfam" id="PF10508">
    <property type="entry name" value="Proteasom_PSMB"/>
    <property type="match status" value="1"/>
</dbReference>
<dbReference type="InterPro" id="IPR016024">
    <property type="entry name" value="ARM-type_fold"/>
</dbReference>
<accession>A0A2P2L3E8</accession>
<dbReference type="InterPro" id="IPR019538">
    <property type="entry name" value="PSMD5"/>
</dbReference>
<dbReference type="PANTHER" id="PTHR13554:SF10">
    <property type="entry name" value="26S PROTEASOME NON-ATPASE REGULATORY SUBUNIT 5"/>
    <property type="match status" value="1"/>
</dbReference>